<dbReference type="Gene3D" id="3.30.420.10">
    <property type="entry name" value="Ribonuclease H-like superfamily/Ribonuclease H"/>
    <property type="match status" value="1"/>
</dbReference>
<evidence type="ECO:0000256" key="8">
    <source>
        <dbReference type="ARBA" id="ARBA00049244"/>
    </source>
</evidence>
<sequence length="304" mass="34440">MTNEDLKSGMLTSRVLNSTTMAIVILYAARIFVGMPIKKGSILTDIKPRKAKVLRYRKRNYPTHITALKSGSTRLKPFLVADTETILIDVKSTPDPETGEEDVTKVHFPYAAGVLLAKTSGEEKIYEIAVYTGNRLLFRRRDSLHLLPGKLHVLAKNLCKGIGGKGSIAYDECKKAQELYWKNYKIDIECKVTLSSVALTIFRMKYYDVNSQQAPGEPEWHGNLGDKDLDSLFGFIEAYVECPETIKRPFLPFREKKGGSFIGVYYSEELKYARDIGYTVIPLSGYLFQKKESPFKDYVSTLYI</sequence>
<reference evidence="11" key="2">
    <citation type="submission" date="2021-03" db="UniProtKB">
        <authorList>
            <consortium name="EnsemblPlants"/>
        </authorList>
    </citation>
    <scope>IDENTIFICATION</scope>
</reference>
<dbReference type="InterPro" id="IPR036397">
    <property type="entry name" value="RNaseH_sf"/>
</dbReference>
<dbReference type="Gramene" id="AUR62042356-RA">
    <property type="protein sequence ID" value="AUR62042356-RA:cds"/>
    <property type="gene ID" value="AUR62042356"/>
</dbReference>
<evidence type="ECO:0000313" key="11">
    <source>
        <dbReference type="EnsemblPlants" id="AUR62042356-RA:cds"/>
    </source>
</evidence>
<dbReference type="EnsemblPlants" id="AUR62042356-RA">
    <property type="protein sequence ID" value="AUR62042356-RA:cds"/>
    <property type="gene ID" value="AUR62042356"/>
</dbReference>
<evidence type="ECO:0000256" key="1">
    <source>
        <dbReference type="ARBA" id="ARBA00005755"/>
    </source>
</evidence>
<dbReference type="SUPFAM" id="SSF56672">
    <property type="entry name" value="DNA/RNA polymerases"/>
    <property type="match status" value="1"/>
</dbReference>
<dbReference type="GO" id="GO:0006260">
    <property type="term" value="P:DNA replication"/>
    <property type="evidence" value="ECO:0007669"/>
    <property type="project" value="UniProtKB-KW"/>
</dbReference>
<dbReference type="InterPro" id="IPR043502">
    <property type="entry name" value="DNA/RNA_pol_sf"/>
</dbReference>
<comment type="catalytic activity">
    <reaction evidence="8">
        <text>DNA(n) + a 2'-deoxyribonucleoside 5'-triphosphate = DNA(n+1) + diphosphate</text>
        <dbReference type="Rhea" id="RHEA:22508"/>
        <dbReference type="Rhea" id="RHEA-COMP:17339"/>
        <dbReference type="Rhea" id="RHEA-COMP:17340"/>
        <dbReference type="ChEBI" id="CHEBI:33019"/>
        <dbReference type="ChEBI" id="CHEBI:61560"/>
        <dbReference type="ChEBI" id="CHEBI:173112"/>
        <dbReference type="EC" id="2.7.7.7"/>
    </reaction>
</comment>
<organism evidence="11 12">
    <name type="scientific">Chenopodium quinoa</name>
    <name type="common">Quinoa</name>
    <dbReference type="NCBI Taxonomy" id="63459"/>
    <lineage>
        <taxon>Eukaryota</taxon>
        <taxon>Viridiplantae</taxon>
        <taxon>Streptophyta</taxon>
        <taxon>Embryophyta</taxon>
        <taxon>Tracheophyta</taxon>
        <taxon>Spermatophyta</taxon>
        <taxon>Magnoliopsida</taxon>
        <taxon>eudicotyledons</taxon>
        <taxon>Gunneridae</taxon>
        <taxon>Pentapetalae</taxon>
        <taxon>Caryophyllales</taxon>
        <taxon>Chenopodiaceae</taxon>
        <taxon>Chenopodioideae</taxon>
        <taxon>Atripliceae</taxon>
        <taxon>Chenopodium</taxon>
    </lineage>
</organism>
<dbReference type="Pfam" id="PF03175">
    <property type="entry name" value="DNA_pol_B_2"/>
    <property type="match status" value="1"/>
</dbReference>
<evidence type="ECO:0000256" key="7">
    <source>
        <dbReference type="ARBA" id="ARBA00023125"/>
    </source>
</evidence>
<evidence type="ECO:0000259" key="10">
    <source>
        <dbReference type="Pfam" id="PF03175"/>
    </source>
</evidence>
<evidence type="ECO:0000256" key="3">
    <source>
        <dbReference type="ARBA" id="ARBA00022679"/>
    </source>
</evidence>
<reference evidence="11" key="1">
    <citation type="journal article" date="2017" name="Nature">
        <title>The genome of Chenopodium quinoa.</title>
        <authorList>
            <person name="Jarvis D.E."/>
            <person name="Ho Y.S."/>
            <person name="Lightfoot D.J."/>
            <person name="Schmoeckel S.M."/>
            <person name="Li B."/>
            <person name="Borm T.J.A."/>
            <person name="Ohyanagi H."/>
            <person name="Mineta K."/>
            <person name="Michell C.T."/>
            <person name="Saber N."/>
            <person name="Kharbatia N.M."/>
            <person name="Rupper R.R."/>
            <person name="Sharp A.R."/>
            <person name="Dally N."/>
            <person name="Boughton B.A."/>
            <person name="Woo Y.H."/>
            <person name="Gao G."/>
            <person name="Schijlen E.G.W.M."/>
            <person name="Guo X."/>
            <person name="Momin A.A."/>
            <person name="Negrao S."/>
            <person name="Al-Babili S."/>
            <person name="Gehring C."/>
            <person name="Roessner U."/>
            <person name="Jung C."/>
            <person name="Murphy K."/>
            <person name="Arold S.T."/>
            <person name="Gojobori T."/>
            <person name="van der Linden C.G."/>
            <person name="van Loo E.N."/>
            <person name="Jellen E.N."/>
            <person name="Maughan P.J."/>
            <person name="Tester M."/>
        </authorList>
    </citation>
    <scope>NUCLEOTIDE SEQUENCE [LARGE SCALE GENOMIC DNA]</scope>
    <source>
        <strain evidence="11">cv. PI 614886</strain>
    </source>
</reference>
<keyword evidence="9" id="KW-1133">Transmembrane helix</keyword>
<evidence type="ECO:0000256" key="9">
    <source>
        <dbReference type="SAM" id="Phobius"/>
    </source>
</evidence>
<evidence type="ECO:0000256" key="4">
    <source>
        <dbReference type="ARBA" id="ARBA00022695"/>
    </source>
</evidence>
<evidence type="ECO:0000313" key="12">
    <source>
        <dbReference type="Proteomes" id="UP000596660"/>
    </source>
</evidence>
<keyword evidence="7" id="KW-0238">DNA-binding</keyword>
<keyword evidence="3" id="KW-0808">Transferase</keyword>
<dbReference type="GO" id="GO:0000166">
    <property type="term" value="F:nucleotide binding"/>
    <property type="evidence" value="ECO:0007669"/>
    <property type="project" value="InterPro"/>
</dbReference>
<dbReference type="GO" id="GO:0003887">
    <property type="term" value="F:DNA-directed DNA polymerase activity"/>
    <property type="evidence" value="ECO:0007669"/>
    <property type="project" value="UniProtKB-KW"/>
</dbReference>
<dbReference type="Proteomes" id="UP000596660">
    <property type="component" value="Unplaced"/>
</dbReference>
<dbReference type="GO" id="GO:0003677">
    <property type="term" value="F:DNA binding"/>
    <property type="evidence" value="ECO:0007669"/>
    <property type="project" value="UniProtKB-KW"/>
</dbReference>
<accession>A0A803N905</accession>
<comment type="similarity">
    <text evidence="1">Belongs to the DNA polymerase type-B family.</text>
</comment>
<proteinExistence type="inferred from homology"/>
<keyword evidence="9" id="KW-0472">Membrane</keyword>
<dbReference type="InterPro" id="IPR004868">
    <property type="entry name" value="DNA-dir_DNA_pol_B_mt/vir"/>
</dbReference>
<feature type="transmembrane region" description="Helical" evidence="9">
    <location>
        <begin position="15"/>
        <end position="33"/>
    </location>
</feature>
<evidence type="ECO:0000256" key="2">
    <source>
        <dbReference type="ARBA" id="ARBA00012417"/>
    </source>
</evidence>
<dbReference type="EC" id="2.7.7.7" evidence="2"/>
<keyword evidence="12" id="KW-1185">Reference proteome</keyword>
<feature type="domain" description="DNA-directed DNA polymerase family B mitochondria/virus" evidence="10">
    <location>
        <begin position="216"/>
        <end position="303"/>
    </location>
</feature>
<dbReference type="AlphaFoldDB" id="A0A803N905"/>
<dbReference type="PANTHER" id="PTHR33568:SF3">
    <property type="entry name" value="DNA-DIRECTED DNA POLYMERASE"/>
    <property type="match status" value="1"/>
</dbReference>
<protein>
    <recommendedName>
        <fullName evidence="2">DNA-directed DNA polymerase</fullName>
        <ecNumber evidence="2">2.7.7.7</ecNumber>
    </recommendedName>
</protein>
<keyword evidence="9" id="KW-0812">Transmembrane</keyword>
<keyword evidence="6" id="KW-0239">DNA-directed DNA polymerase</keyword>
<name>A0A803N905_CHEQI</name>
<evidence type="ECO:0000256" key="6">
    <source>
        <dbReference type="ARBA" id="ARBA00022932"/>
    </source>
</evidence>
<keyword evidence="4" id="KW-0548">Nucleotidyltransferase</keyword>
<keyword evidence="5" id="KW-0235">DNA replication</keyword>
<dbReference type="PANTHER" id="PTHR33568">
    <property type="entry name" value="DNA POLYMERASE"/>
    <property type="match status" value="1"/>
</dbReference>
<evidence type="ECO:0000256" key="5">
    <source>
        <dbReference type="ARBA" id="ARBA00022705"/>
    </source>
</evidence>